<evidence type="ECO:0000256" key="1">
    <source>
        <dbReference type="SAM" id="MobiDB-lite"/>
    </source>
</evidence>
<comment type="caution">
    <text evidence="3">The sequence shown here is derived from an EMBL/GenBank/DDBJ whole genome shotgun (WGS) entry which is preliminary data.</text>
</comment>
<keyword evidence="4" id="KW-1185">Reference proteome</keyword>
<feature type="compositionally biased region" description="Polar residues" evidence="1">
    <location>
        <begin position="132"/>
        <end position="141"/>
    </location>
</feature>
<feature type="domain" description="Hyaluronan/mRNA-binding protein" evidence="2">
    <location>
        <begin position="28"/>
        <end position="105"/>
    </location>
</feature>
<dbReference type="OrthoDB" id="2562681at2759"/>
<dbReference type="EMBL" id="SPNW01000010">
    <property type="protein sequence ID" value="TIA91823.1"/>
    <property type="molecule type" value="Genomic_DNA"/>
</dbReference>
<dbReference type="Proteomes" id="UP000310189">
    <property type="component" value="Unassembled WGS sequence"/>
</dbReference>
<gene>
    <name evidence="3" type="ORF">E3P99_00951</name>
</gene>
<reference evidence="3 4" key="1">
    <citation type="submission" date="2019-03" db="EMBL/GenBank/DDBJ databases">
        <title>Sequencing 23 genomes of Wallemia ichthyophaga.</title>
        <authorList>
            <person name="Gostincar C."/>
        </authorList>
    </citation>
    <scope>NUCLEOTIDE SEQUENCE [LARGE SCALE GENOMIC DNA]</scope>
    <source>
        <strain evidence="3 4">EXF-5753</strain>
    </source>
</reference>
<evidence type="ECO:0000313" key="3">
    <source>
        <dbReference type="EMBL" id="TIA91823.1"/>
    </source>
</evidence>
<sequence>MTRTTHNDYPRAVACFLHYCSPFTSEKDRHESRNGLTNSTKKQGAGPHAWGSYDEEINHYALGVEDSQGAVNPRKESVDEESAAATDSALPNRRDSNVSVDERNKARKERKSFSSGRKSDSIDLAAIARSSAAGSTRPEQA</sequence>
<evidence type="ECO:0000259" key="2">
    <source>
        <dbReference type="Pfam" id="PF04774"/>
    </source>
</evidence>
<accession>A0A4V4LTV9</accession>
<dbReference type="InterPro" id="IPR006861">
    <property type="entry name" value="HABP4_PAIRBP1-bd"/>
</dbReference>
<feature type="region of interest" description="Disordered" evidence="1">
    <location>
        <begin position="66"/>
        <end position="141"/>
    </location>
</feature>
<evidence type="ECO:0000313" key="4">
    <source>
        <dbReference type="Proteomes" id="UP000310189"/>
    </source>
</evidence>
<dbReference type="Pfam" id="PF04774">
    <property type="entry name" value="HABP4_PAI-RBP1"/>
    <property type="match status" value="1"/>
</dbReference>
<dbReference type="AlphaFoldDB" id="A0A4V4LTV9"/>
<name>A0A4V4LTV9_9BASI</name>
<feature type="region of interest" description="Disordered" evidence="1">
    <location>
        <begin position="25"/>
        <end position="51"/>
    </location>
</feature>
<protein>
    <recommendedName>
        <fullName evidence="2">Hyaluronan/mRNA-binding protein domain-containing protein</fullName>
    </recommendedName>
</protein>
<organism evidence="3 4">
    <name type="scientific">Wallemia hederae</name>
    <dbReference type="NCBI Taxonomy" id="1540922"/>
    <lineage>
        <taxon>Eukaryota</taxon>
        <taxon>Fungi</taxon>
        <taxon>Dikarya</taxon>
        <taxon>Basidiomycota</taxon>
        <taxon>Wallemiomycotina</taxon>
        <taxon>Wallemiomycetes</taxon>
        <taxon>Wallemiales</taxon>
        <taxon>Wallemiaceae</taxon>
        <taxon>Wallemia</taxon>
    </lineage>
</organism>
<proteinExistence type="predicted"/>
<feature type="compositionally biased region" description="Basic and acidic residues" evidence="1">
    <location>
        <begin position="92"/>
        <end position="104"/>
    </location>
</feature>